<evidence type="ECO:0000313" key="10">
    <source>
        <dbReference type="EMBL" id="TGY92875.1"/>
    </source>
</evidence>
<dbReference type="PIRSF" id="PIRSF000197">
    <property type="entry name" value="Bifunct_PutA"/>
    <property type="match status" value="1"/>
</dbReference>
<dbReference type="GO" id="GO:0003842">
    <property type="term" value="F:L-glutamate gamma-semialdehyde dehydrogenase activity"/>
    <property type="evidence" value="ECO:0007669"/>
    <property type="project" value="UniProtKB-UniRule"/>
</dbReference>
<dbReference type="InterPro" id="IPR025703">
    <property type="entry name" value="Bifunct_PutA"/>
</dbReference>
<evidence type="ECO:0000256" key="4">
    <source>
        <dbReference type="ARBA" id="ARBA00048142"/>
    </source>
</evidence>
<name>A0A4S2HAC9_9PROT</name>
<dbReference type="InterPro" id="IPR016162">
    <property type="entry name" value="Ald_DH_N"/>
</dbReference>
<dbReference type="PANTHER" id="PTHR42862">
    <property type="entry name" value="DELTA-1-PYRROLINE-5-CARBOXYLATE DEHYDROGENASE 1, ISOFORM A-RELATED"/>
    <property type="match status" value="1"/>
</dbReference>
<dbReference type="GO" id="GO:0009898">
    <property type="term" value="C:cytoplasmic side of plasma membrane"/>
    <property type="evidence" value="ECO:0007669"/>
    <property type="project" value="TreeGrafter"/>
</dbReference>
<dbReference type="GO" id="GO:0010133">
    <property type="term" value="P:L-proline catabolic process to L-glutamate"/>
    <property type="evidence" value="ECO:0007669"/>
    <property type="project" value="UniProtKB-UniRule"/>
</dbReference>
<comment type="similarity">
    <text evidence="5">In the N-terminal section; belongs to the proline dehydrogenase family.</text>
</comment>
<dbReference type="OrthoDB" id="7168186at2"/>
<evidence type="ECO:0000256" key="3">
    <source>
        <dbReference type="ARBA" id="ARBA00023027"/>
    </source>
</evidence>
<dbReference type="SUPFAM" id="SSF81935">
    <property type="entry name" value="N-terminal domain of bifunctional PutA protein"/>
    <property type="match status" value="1"/>
</dbReference>
<gene>
    <name evidence="10" type="primary">putA</name>
    <name evidence="10" type="ORF">E5162_07335</name>
</gene>
<comment type="cofactor">
    <cofactor evidence="5">
        <name>FAD</name>
        <dbReference type="ChEBI" id="CHEBI:57692"/>
    </cofactor>
</comment>
<dbReference type="InterPro" id="IPR016163">
    <property type="entry name" value="Ald_DH_C"/>
</dbReference>
<dbReference type="Gene3D" id="3.40.309.10">
    <property type="entry name" value="Aldehyde Dehydrogenase, Chain A, domain 2"/>
    <property type="match status" value="1"/>
</dbReference>
<dbReference type="Gene3D" id="3.40.605.10">
    <property type="entry name" value="Aldehyde Dehydrogenase, Chain A, domain 1"/>
    <property type="match status" value="1"/>
</dbReference>
<reference evidence="10 11" key="1">
    <citation type="journal article" date="2013" name="Int. J. Syst. Evol. Microbiol.">
        <title>Marinicauda pacifica gen. nov., sp. nov., a prosthecate alphaproteobacterium of the family Hyphomonadaceae isolated from deep seawater.</title>
        <authorList>
            <person name="Zhang X.Y."/>
            <person name="Li G.W."/>
            <person name="Wang C.S."/>
            <person name="Zhang Y.J."/>
            <person name="Xu X.W."/>
            <person name="Li H."/>
            <person name="Liu A."/>
            <person name="Liu C."/>
            <person name="Xie B.B."/>
            <person name="Qin Q.L."/>
            <person name="Xu Z."/>
            <person name="Chen X.L."/>
            <person name="Zhou B.C."/>
            <person name="Zhang Y.Z."/>
        </authorList>
    </citation>
    <scope>NUCLEOTIDE SEQUENCE [LARGE SCALE GENOMIC DNA]</scope>
    <source>
        <strain evidence="10 11">P-1 km-3</strain>
    </source>
</reference>
<dbReference type="GO" id="GO:0003700">
    <property type="term" value="F:DNA-binding transcription factor activity"/>
    <property type="evidence" value="ECO:0007669"/>
    <property type="project" value="InterPro"/>
</dbReference>
<feature type="active site" evidence="6">
    <location>
        <position position="836"/>
    </location>
</feature>
<dbReference type="Gene3D" id="1.20.5.460">
    <property type="entry name" value="Single helix bin"/>
    <property type="match status" value="1"/>
</dbReference>
<dbReference type="NCBIfam" id="TIGR01238">
    <property type="entry name" value="D1pyr5carbox3"/>
    <property type="match status" value="1"/>
</dbReference>
<dbReference type="GO" id="GO:0004657">
    <property type="term" value="F:proline dehydrogenase activity"/>
    <property type="evidence" value="ECO:0007669"/>
    <property type="project" value="UniProtKB-UniRule"/>
</dbReference>
<keyword evidence="5" id="KW-0238">DNA-binding</keyword>
<feature type="active site" evidence="6">
    <location>
        <position position="802"/>
    </location>
</feature>
<keyword evidence="5" id="KW-0274">FAD</keyword>
<keyword evidence="5" id="KW-0285">Flavoprotein</keyword>
<evidence type="ECO:0000256" key="5">
    <source>
        <dbReference type="PIRNR" id="PIRNR000197"/>
    </source>
</evidence>
<evidence type="ECO:0000259" key="8">
    <source>
        <dbReference type="Pfam" id="PF01619"/>
    </source>
</evidence>
<dbReference type="SUPFAM" id="SSF51730">
    <property type="entry name" value="FAD-linked oxidoreductase"/>
    <property type="match status" value="1"/>
</dbReference>
<dbReference type="Pfam" id="PF00171">
    <property type="entry name" value="Aldedh"/>
    <property type="match status" value="1"/>
</dbReference>
<dbReference type="InterPro" id="IPR015590">
    <property type="entry name" value="Aldehyde_DH_dom"/>
</dbReference>
<sequence>MRDDVAISIDWDGLDARKYADERDAVHQLDGQISLDHAQRLSAGETAVDLVERARKGKNRTGLMESFLQEFGLSNKEGLALMCLAEALLRVPDAETADTLIAEKIGSGKWAQHAWKSENWLVNASTLGLMLTGSLMEVDPDAKNDPGSYFKRMAGRMGEPVIRTATRQAMRILGEQFVLGRSISAAIKRGRGWKFPEGAKPLFSFDMLGEGARTEKDAQRYQQRYMDAIEVVAKHRQDGPITEADGVSVKLSALYPQYHAYKEDEVMEHLYPRVLEQAKAARDADIALCLDAEEADRLVIQMKVLERLSREPDLADWHGLGLAIQGYQKRCRDLIERLIKLGRDTGRRFPVRLVKGAYWDTEIKHAQQAGVPDFPVWSTKSATDLNFISCAELMMSAPEAIYPQFATHNAHTLASVREIAKMTGNDDYEFQRLHGMGEPLYNAAYEAFDDMKPVRIYAPVGSHKDLLPYLVRRLLENGANTSFVHSFLDPDVPATDVAQGPFEGAATMDRHPFIPAPPFLYGPDRRNSRGLDLTIRSNLDRLAEEQKTFDAKAAYAAGPIVNGKTSKGEETDTFSPADLDFKVARLSQASEADIETAFSTAHAYFDEWDHAGGAARASILRKMGDLLEDEMERLIALMTRETGKSLEDGVAEVREAVDFLRYYASQAEEKFASPVRLPGPAGETNHIELKGRGIFVCISPWNFPLAIFTGQLAAALAAGNTVLAKPAEQSPLIAYEAVKLFQKAGLPTEALHLLPGDGKVGAALVKDKRVRGVAFTGSTEVARIINRTLAEKDGPITPLIAETGGLNGMFVDTSALREQVVDDAILSAFGSAGQRCSALRAIFLPEDTADIVIEALKGAMDTLALGDPADPSKDIGPVIDADAKKTLEEHIERMGKEAKIVHQTPLSRELKDKGYYLPPTLVELPSLDLLPEEKFGPILHVVRYKRSDLVGQAKALADKGYGLTLGVHSRLQRFFDVIRETVPAGNVYVNRNMTGAVVGVQPFGGEGLSGTGPKAGGPNYLPRFASERVVTINIAAQGGDPELLNLT</sequence>
<dbReference type="AlphaFoldDB" id="A0A4S2HAC9"/>
<keyword evidence="5" id="KW-0804">Transcription</keyword>
<dbReference type="InterPro" id="IPR050485">
    <property type="entry name" value="Proline_metab_enzyme"/>
</dbReference>
<dbReference type="CDD" id="cd07125">
    <property type="entry name" value="ALDH_PutA-P5CDH"/>
    <property type="match status" value="1"/>
</dbReference>
<comment type="function">
    <text evidence="5">Oxidizes proline to glutamate for use as a carbon and nitrogen source.</text>
</comment>
<keyword evidence="3 5" id="KW-0520">NAD</keyword>
<dbReference type="FunFam" id="3.40.309.10:FF:000005">
    <property type="entry name" value="1-pyrroline-5-carboxylate dehydrogenase 1"/>
    <property type="match status" value="1"/>
</dbReference>
<evidence type="ECO:0000259" key="9">
    <source>
        <dbReference type="Pfam" id="PF14850"/>
    </source>
</evidence>
<evidence type="ECO:0000313" key="11">
    <source>
        <dbReference type="Proteomes" id="UP000305451"/>
    </source>
</evidence>
<dbReference type="InterPro" id="IPR016160">
    <property type="entry name" value="Ald_DH_CS_CYS"/>
</dbReference>
<keyword evidence="5" id="KW-0678">Repressor</keyword>
<comment type="catalytic activity">
    <reaction evidence="4 5">
        <text>L-glutamate 5-semialdehyde + NAD(+) + H2O = L-glutamate + NADH + 2 H(+)</text>
        <dbReference type="Rhea" id="RHEA:30235"/>
        <dbReference type="ChEBI" id="CHEBI:15377"/>
        <dbReference type="ChEBI" id="CHEBI:15378"/>
        <dbReference type="ChEBI" id="CHEBI:29985"/>
        <dbReference type="ChEBI" id="CHEBI:57540"/>
        <dbReference type="ChEBI" id="CHEBI:57945"/>
        <dbReference type="ChEBI" id="CHEBI:58066"/>
        <dbReference type="EC" id="1.2.1.88"/>
    </reaction>
</comment>
<dbReference type="NCBIfam" id="NF008869">
    <property type="entry name" value="PRK11904.1"/>
    <property type="match status" value="1"/>
</dbReference>
<dbReference type="InterPro" id="IPR024082">
    <property type="entry name" value="PRODH_PutA_dom_II"/>
</dbReference>
<accession>A0A4S2HAC9</accession>
<dbReference type="Gene3D" id="3.20.20.220">
    <property type="match status" value="1"/>
</dbReference>
<dbReference type="InterPro" id="IPR016161">
    <property type="entry name" value="Ald_DH/histidinol_DH"/>
</dbReference>
<protein>
    <recommendedName>
        <fullName evidence="5">Bifunctional protein PutA</fullName>
    </recommendedName>
    <domain>
        <recommendedName>
            <fullName evidence="5">Proline dehydrogenase</fullName>
            <ecNumber evidence="5">1.5.5.2</ecNumber>
        </recommendedName>
        <alternativeName>
            <fullName evidence="5">Proline oxidase</fullName>
        </alternativeName>
    </domain>
    <domain>
        <recommendedName>
            <fullName evidence="5">Delta-1-pyrroline-5-carboxylate dehydrogenase</fullName>
            <shortName evidence="5">P5C dehydrogenase</shortName>
            <ecNumber evidence="5">1.2.1.88</ecNumber>
        </recommendedName>
        <alternativeName>
            <fullName evidence="5">L-glutamate gamma-semialdehyde dehydrogenase</fullName>
        </alternativeName>
    </domain>
</protein>
<keyword evidence="2 5" id="KW-0560">Oxidoreductase</keyword>
<dbReference type="InterPro" id="IPR002872">
    <property type="entry name" value="Proline_DH_dom"/>
</dbReference>
<dbReference type="InterPro" id="IPR005933">
    <property type="entry name" value="PutA_C"/>
</dbReference>
<dbReference type="Proteomes" id="UP000305451">
    <property type="component" value="Unassembled WGS sequence"/>
</dbReference>
<comment type="similarity">
    <text evidence="5">In the C-terminal section; belongs to the aldehyde dehydrogenase family.</text>
</comment>
<evidence type="ECO:0000256" key="1">
    <source>
        <dbReference type="ARBA" id="ARBA00004786"/>
    </source>
</evidence>
<comment type="pathway">
    <text evidence="1 5">Amino-acid degradation; L-proline degradation into L-glutamate; L-glutamate from L-proline: step 2/2.</text>
</comment>
<keyword evidence="5" id="KW-0805">Transcription regulation</keyword>
<evidence type="ECO:0000259" key="7">
    <source>
        <dbReference type="Pfam" id="PF00171"/>
    </source>
</evidence>
<proteinExistence type="inferred from homology"/>
<comment type="catalytic activity">
    <reaction evidence="5">
        <text>L-proline + a quinone = (S)-1-pyrroline-5-carboxylate + a quinol + H(+)</text>
        <dbReference type="Rhea" id="RHEA:23784"/>
        <dbReference type="ChEBI" id="CHEBI:15378"/>
        <dbReference type="ChEBI" id="CHEBI:17388"/>
        <dbReference type="ChEBI" id="CHEBI:24646"/>
        <dbReference type="ChEBI" id="CHEBI:60039"/>
        <dbReference type="ChEBI" id="CHEBI:132124"/>
        <dbReference type="EC" id="1.5.5.2"/>
    </reaction>
</comment>
<dbReference type="InterPro" id="IPR024089">
    <property type="entry name" value="PRODH_PutA_dom_I/II"/>
</dbReference>
<feature type="domain" description="Aldehyde dehydrogenase" evidence="7">
    <location>
        <begin position="567"/>
        <end position="1026"/>
    </location>
</feature>
<keyword evidence="11" id="KW-1185">Reference proteome</keyword>
<dbReference type="Pfam" id="PF14850">
    <property type="entry name" value="Pro_dh-DNA_bdg"/>
    <property type="match status" value="1"/>
</dbReference>
<dbReference type="UniPathway" id="UPA00261">
    <property type="reaction ID" value="UER00373"/>
</dbReference>
<dbReference type="GO" id="GO:0003677">
    <property type="term" value="F:DNA binding"/>
    <property type="evidence" value="ECO:0007669"/>
    <property type="project" value="UniProtKB-KW"/>
</dbReference>
<evidence type="ECO:0000256" key="6">
    <source>
        <dbReference type="PIRSR" id="PIRSR000197-1"/>
    </source>
</evidence>
<dbReference type="EC" id="1.2.1.88" evidence="5"/>
<comment type="caution">
    <text evidence="10">The sequence shown here is derived from an EMBL/GenBank/DDBJ whole genome shotgun (WGS) entry which is preliminary data.</text>
</comment>
<evidence type="ECO:0000256" key="2">
    <source>
        <dbReference type="ARBA" id="ARBA00023002"/>
    </source>
</evidence>
<feature type="domain" description="Proline dehydrogenase PutA" evidence="9">
    <location>
        <begin position="64"/>
        <end position="177"/>
    </location>
</feature>
<dbReference type="PANTHER" id="PTHR42862:SF1">
    <property type="entry name" value="DELTA-1-PYRROLINE-5-CARBOXYLATE DEHYDROGENASE 2, ISOFORM A-RELATED"/>
    <property type="match status" value="1"/>
</dbReference>
<dbReference type="RefSeq" id="WP_135944445.1">
    <property type="nucleotide sequence ID" value="NZ_BMEI01000002.1"/>
</dbReference>
<dbReference type="Pfam" id="PF01619">
    <property type="entry name" value="Pro_dh"/>
    <property type="match status" value="1"/>
</dbReference>
<dbReference type="InterPro" id="IPR029041">
    <property type="entry name" value="FAD-linked_oxidoreductase-like"/>
</dbReference>
<keyword evidence="5" id="KW-0642">Proline metabolism</keyword>
<comment type="pathway">
    <text evidence="5">Amino-acid degradation; L-proline degradation into L-glutamate; L-glutamate from L-proline: step 1/2.</text>
</comment>
<feature type="domain" description="Proline dehydrogenase" evidence="8">
    <location>
        <begin position="202"/>
        <end position="485"/>
    </location>
</feature>
<dbReference type="EMBL" id="SRXV01000002">
    <property type="protein sequence ID" value="TGY92875.1"/>
    <property type="molecule type" value="Genomic_DNA"/>
</dbReference>
<organism evidence="10 11">
    <name type="scientific">Marinicauda pacifica</name>
    <dbReference type="NCBI Taxonomy" id="1133559"/>
    <lineage>
        <taxon>Bacteria</taxon>
        <taxon>Pseudomonadati</taxon>
        <taxon>Pseudomonadota</taxon>
        <taxon>Alphaproteobacteria</taxon>
        <taxon>Maricaulales</taxon>
        <taxon>Maricaulaceae</taxon>
        <taxon>Marinicauda</taxon>
    </lineage>
</organism>
<dbReference type="SUPFAM" id="SSF53720">
    <property type="entry name" value="ALDH-like"/>
    <property type="match status" value="1"/>
</dbReference>
<dbReference type="EC" id="1.5.5.2" evidence="5"/>
<dbReference type="PROSITE" id="PS00070">
    <property type="entry name" value="ALDEHYDE_DEHYDR_CYS"/>
    <property type="match status" value="1"/>
</dbReference>